<keyword evidence="7" id="KW-0325">Glycoprotein</keyword>
<evidence type="ECO:0000256" key="3">
    <source>
        <dbReference type="ARBA" id="ARBA00022692"/>
    </source>
</evidence>
<evidence type="ECO:0000256" key="7">
    <source>
        <dbReference type="ARBA" id="ARBA00023180"/>
    </source>
</evidence>
<evidence type="ECO:0000256" key="6">
    <source>
        <dbReference type="ARBA" id="ARBA00023170"/>
    </source>
</evidence>
<evidence type="ECO:0000259" key="11">
    <source>
        <dbReference type="PROSITE" id="PS51915"/>
    </source>
</evidence>
<keyword evidence="2" id="KW-1003">Cell membrane</keyword>
<keyword evidence="4 10" id="KW-1133">Transmembrane helix</keyword>
<evidence type="ECO:0000256" key="1">
    <source>
        <dbReference type="ARBA" id="ARBA00004651"/>
    </source>
</evidence>
<dbReference type="SMART" id="SM00868">
    <property type="entry name" value="zf-AD"/>
    <property type="match status" value="1"/>
</dbReference>
<feature type="binding site" evidence="8">
    <location>
        <position position="711"/>
    </location>
    <ligand>
        <name>Zn(2+)</name>
        <dbReference type="ChEBI" id="CHEBI:29105"/>
    </ligand>
</feature>
<feature type="compositionally biased region" description="Polar residues" evidence="9">
    <location>
        <begin position="870"/>
        <end position="888"/>
    </location>
</feature>
<sequence length="888" mass="102453">MKVIEDTVRRLGGASQFHEVNSAEFDDVDDYVLKLYKYNASTMYDFGANAITRSNVMNEHFYYSIVPVTMHVAAPTGRPLTAFEVFIAPFRIELWTSLLMLMLVCTLVMLLFPTRFINDLILLPMCSFQRRALHRVSLLEKIVFIALIAIFFVLFKAYEAKITAFMTNFPHSRDPRTLDDLLQSNITIEQDEGDFGEDMSDEDPRYRQLFSPVPFRGKYTIHWKSQNLAFVGSRLFMKLAMSDARNFEPETGRPRFTVVDRFTLGERIAFYFCTFRNPLVAKVQRAEMWHFEAGLVDFWVQELIQQQKGSRHSGIARGGVVGLFELKPVFYGISIGWIMAGLVELWVSLIAMIAICIAMMRLFPKQFHNDLILLPICGIERRQFHQVSPLEKATLVTLIIVYYILFNAYEAKIIAFMTNFPYAPDPHTFHDLLQSNVTTQNFDAGFETMMITEDPRLRQLFGKPMPRTNISVNWNCRDRAYIGSRPYLQFIMSDAENYDPETGRRRLVILDQFTLGNRVGFVFIGYRNPLAKAVQRLEMQYFEAGLMDHWLRRHIREAFGVRHVDFVAKGFATTRNTIGIIELEPAWCALAGGWIIAGMVLVLELGRRRMVVLDQFTFGIRVGFFFTSYRHPLVPKLQRAEFQFFEGGFTQFWLKQITQRVQGANIVDIVAKGYNIVHENIDFIALKPACCSPPQTTMANRSESAPPRPVCRVCLSSDVLQVAIYGAYGRAHKIPVKIRVCLPITVDRNDNHSKTICHRCVTKLDEYYDYYCNSLTSDRIWKGEELSFQKYLRRKVDSKLTAAVERRTERETRVVPAPVVDDLLLQSPKLQLPNSTYVVERREDSPRPEPSASFLDMKNHSQRKRKPKVASQSKKIQSTYTVSQTLFD</sequence>
<comment type="caution">
    <text evidence="12">The sequence shown here is derived from an EMBL/GenBank/DDBJ whole genome shotgun (WGS) entry which is preliminary data.</text>
</comment>
<keyword evidence="8" id="KW-0862">Zinc</keyword>
<dbReference type="InterPro" id="IPR052192">
    <property type="entry name" value="Insect_Ionotropic_Sensory_Rcpt"/>
</dbReference>
<comment type="subcellular location">
    <subcellularLocation>
        <location evidence="1">Cell membrane</location>
        <topology evidence="1">Multi-pass membrane protein</topology>
    </subcellularLocation>
</comment>
<name>A0ABD1CMM3_CULPP</name>
<feature type="binding site" evidence="8">
    <location>
        <position position="757"/>
    </location>
    <ligand>
        <name>Zn(2+)</name>
        <dbReference type="ChEBI" id="CHEBI:29105"/>
    </ligand>
</feature>
<gene>
    <name evidence="12" type="ORF">pipiens_004137</name>
</gene>
<organism evidence="12 13">
    <name type="scientific">Culex pipiens pipiens</name>
    <name type="common">Northern house mosquito</name>
    <dbReference type="NCBI Taxonomy" id="38569"/>
    <lineage>
        <taxon>Eukaryota</taxon>
        <taxon>Metazoa</taxon>
        <taxon>Ecdysozoa</taxon>
        <taxon>Arthropoda</taxon>
        <taxon>Hexapoda</taxon>
        <taxon>Insecta</taxon>
        <taxon>Pterygota</taxon>
        <taxon>Neoptera</taxon>
        <taxon>Endopterygota</taxon>
        <taxon>Diptera</taxon>
        <taxon>Nematocera</taxon>
        <taxon>Culicoidea</taxon>
        <taxon>Culicidae</taxon>
        <taxon>Culicinae</taxon>
        <taxon>Culicini</taxon>
        <taxon>Culex</taxon>
        <taxon>Culex</taxon>
    </lineage>
</organism>
<dbReference type="GO" id="GO:0008270">
    <property type="term" value="F:zinc ion binding"/>
    <property type="evidence" value="ECO:0007669"/>
    <property type="project" value="UniProtKB-UniRule"/>
</dbReference>
<dbReference type="PANTHER" id="PTHR42643">
    <property type="entry name" value="IONOTROPIC RECEPTOR 20A-RELATED"/>
    <property type="match status" value="1"/>
</dbReference>
<feature type="binding site" evidence="8">
    <location>
        <position position="714"/>
    </location>
    <ligand>
        <name>Zn(2+)</name>
        <dbReference type="ChEBI" id="CHEBI:29105"/>
    </ligand>
</feature>
<accession>A0ABD1CMM3</accession>
<dbReference type="Gene3D" id="3.40.1800.20">
    <property type="match status" value="1"/>
</dbReference>
<reference evidence="12 13" key="1">
    <citation type="submission" date="2024-05" db="EMBL/GenBank/DDBJ databases">
        <title>Culex pipiens pipiens assembly and annotation.</title>
        <authorList>
            <person name="Alout H."/>
            <person name="Durand T."/>
        </authorList>
    </citation>
    <scope>NUCLEOTIDE SEQUENCE [LARGE SCALE GENOMIC DNA]</scope>
    <source>
        <strain evidence="12">HA-2024</strain>
        <tissue evidence="12">Whole body</tissue>
    </source>
</reference>
<feature type="domain" description="ZAD" evidence="11">
    <location>
        <begin position="709"/>
        <end position="784"/>
    </location>
</feature>
<evidence type="ECO:0000313" key="13">
    <source>
        <dbReference type="Proteomes" id="UP001562425"/>
    </source>
</evidence>
<dbReference type="EMBL" id="JBEHCU010010826">
    <property type="protein sequence ID" value="KAL1377658.1"/>
    <property type="molecule type" value="Genomic_DNA"/>
</dbReference>
<dbReference type="Proteomes" id="UP001562425">
    <property type="component" value="Unassembled WGS sequence"/>
</dbReference>
<evidence type="ECO:0000256" key="4">
    <source>
        <dbReference type="ARBA" id="ARBA00022989"/>
    </source>
</evidence>
<dbReference type="SUPFAM" id="SSF57716">
    <property type="entry name" value="Glucocorticoid receptor-like (DNA-binding domain)"/>
    <property type="match status" value="1"/>
</dbReference>
<keyword evidence="3 10" id="KW-0812">Transmembrane</keyword>
<dbReference type="AlphaFoldDB" id="A0ABD1CMM3"/>
<feature type="binding site" evidence="8">
    <location>
        <position position="760"/>
    </location>
    <ligand>
        <name>Zn(2+)</name>
        <dbReference type="ChEBI" id="CHEBI:29105"/>
    </ligand>
</feature>
<keyword evidence="5 10" id="KW-0472">Membrane</keyword>
<dbReference type="Pfam" id="PF07776">
    <property type="entry name" value="zf-AD"/>
    <property type="match status" value="1"/>
</dbReference>
<keyword evidence="8" id="KW-0479">Metal-binding</keyword>
<dbReference type="InterPro" id="IPR012934">
    <property type="entry name" value="Znf_AD"/>
</dbReference>
<feature type="region of interest" description="Disordered" evidence="9">
    <location>
        <begin position="838"/>
        <end position="888"/>
    </location>
</feature>
<keyword evidence="8" id="KW-0863">Zinc-finger</keyword>
<dbReference type="PANTHER" id="PTHR42643:SF41">
    <property type="entry name" value="IONOTROPIC RECEPTOR 20A-RELATED"/>
    <property type="match status" value="1"/>
</dbReference>
<dbReference type="GO" id="GO:0005886">
    <property type="term" value="C:plasma membrane"/>
    <property type="evidence" value="ECO:0007669"/>
    <property type="project" value="UniProtKB-SubCell"/>
</dbReference>
<proteinExistence type="predicted"/>
<dbReference type="PROSITE" id="PS51915">
    <property type="entry name" value="ZAD"/>
    <property type="match status" value="1"/>
</dbReference>
<keyword evidence="13" id="KW-1185">Reference proteome</keyword>
<feature type="transmembrane region" description="Helical" evidence="10">
    <location>
        <begin position="94"/>
        <end position="112"/>
    </location>
</feature>
<protein>
    <recommendedName>
        <fullName evidence="11">ZAD domain-containing protein</fullName>
    </recommendedName>
</protein>
<keyword evidence="6" id="KW-0675">Receptor</keyword>
<evidence type="ECO:0000256" key="9">
    <source>
        <dbReference type="SAM" id="MobiDB-lite"/>
    </source>
</evidence>
<evidence type="ECO:0000256" key="2">
    <source>
        <dbReference type="ARBA" id="ARBA00022475"/>
    </source>
</evidence>
<evidence type="ECO:0000313" key="12">
    <source>
        <dbReference type="EMBL" id="KAL1377658.1"/>
    </source>
</evidence>
<evidence type="ECO:0000256" key="8">
    <source>
        <dbReference type="PROSITE-ProRule" id="PRU01263"/>
    </source>
</evidence>
<evidence type="ECO:0000256" key="5">
    <source>
        <dbReference type="ARBA" id="ARBA00023136"/>
    </source>
</evidence>
<feature type="transmembrane region" description="Helical" evidence="10">
    <location>
        <begin position="132"/>
        <end position="155"/>
    </location>
</feature>
<evidence type="ECO:0000256" key="10">
    <source>
        <dbReference type="SAM" id="Phobius"/>
    </source>
</evidence>